<protein>
    <submittedName>
        <fullName evidence="1">Uncharacterized protein</fullName>
    </submittedName>
</protein>
<accession>A0A8S5S9J4</accession>
<proteinExistence type="predicted"/>
<evidence type="ECO:0000313" key="1">
    <source>
        <dbReference type="EMBL" id="DAF47653.1"/>
    </source>
</evidence>
<sequence length="120" mass="13798">MPKGLPSRFSLERGRFLLTDGTTKARDAIWFYCIFDKFRIYTSDYGAGFYTLLQKSASYLLANRTLILGNLRRGISKYVSYVTVKNLDIGYLEGRTSYAVMVEYTSPDDTKTEIRDVTFI</sequence>
<organism evidence="1">
    <name type="scientific">Myoviridae sp. ctByu2</name>
    <dbReference type="NCBI Taxonomy" id="2827668"/>
    <lineage>
        <taxon>Viruses</taxon>
        <taxon>Duplodnaviria</taxon>
        <taxon>Heunggongvirae</taxon>
        <taxon>Uroviricota</taxon>
        <taxon>Caudoviricetes</taxon>
    </lineage>
</organism>
<dbReference type="EMBL" id="BK032557">
    <property type="protein sequence ID" value="DAF47653.1"/>
    <property type="molecule type" value="Genomic_DNA"/>
</dbReference>
<reference evidence="1" key="1">
    <citation type="journal article" date="2021" name="Proc. Natl. Acad. Sci. U.S.A.">
        <title>A Catalog of Tens of Thousands of Viruses from Human Metagenomes Reveals Hidden Associations with Chronic Diseases.</title>
        <authorList>
            <person name="Tisza M.J."/>
            <person name="Buck C.B."/>
        </authorList>
    </citation>
    <scope>NUCLEOTIDE SEQUENCE</scope>
    <source>
        <strain evidence="1">CtByu2</strain>
    </source>
</reference>
<name>A0A8S5S9J4_9CAUD</name>